<evidence type="ECO:0000256" key="2">
    <source>
        <dbReference type="ARBA" id="ARBA00023043"/>
    </source>
</evidence>
<dbReference type="Pfam" id="PF12796">
    <property type="entry name" value="Ank_2"/>
    <property type="match status" value="1"/>
</dbReference>
<dbReference type="PROSITE" id="PS50297">
    <property type="entry name" value="ANK_REP_REGION"/>
    <property type="match status" value="1"/>
</dbReference>
<feature type="region of interest" description="Disordered" evidence="4">
    <location>
        <begin position="1286"/>
        <end position="1364"/>
    </location>
</feature>
<feature type="compositionally biased region" description="Polar residues" evidence="4">
    <location>
        <begin position="639"/>
        <end position="656"/>
    </location>
</feature>
<dbReference type="InterPro" id="IPR036770">
    <property type="entry name" value="Ankyrin_rpt-contain_sf"/>
</dbReference>
<sequence>MDSKWKRYSRRPFYLARPLKLTAFPLNVYRKITQHLFALYEKDLAVGYDKDEYHEEWYQTVKFHRFDLWREILNFAYTSGCWYDVVVTEIYKMDVKHNRGSALLLSAKKNNVSGVRYSLDAGADANQEDFTEFRLEHPLDDDYSFDYTRRSSILIPDMTALHWAALNRNDHIMELLLSRGADVTLRPRLTSVGEGDDHLCMSLRATLAPFYSQLQKLPYHARGRMYRILRLGANPLYYALVNVQCPTLSKGKSALEATTLLVRKKTDLNTHLAARLHALHQACGARDVETARYLLRLSNSNPDVRDAYDNTPLHHVAECRNGSEDDARPIIQLLMHYKADIDATNAGGRTPLQACLHFHRNIDVAVRLLEAGATPFPGIYNLPGRFPTEEKDRIKEALVSQGWTEEMVPAASASRAVLEEKEKQALQRWMYKLVMKNTVGDHLAFGKKKQNDPVDFAFENPYSYYYSDSSDSDTESDELDELDELDEPEDWDCFWDTCITASSPLTPHRDTVKNTASPAPVKDATSTPASTMASAADAGGGDGHHKKGVVVVGRKEAFASRERHLDLRTATLLLSNSNSINPLHGTSIKRREMTDITDKIEPQKTAESKAYLLRAHRATDALNSIIIIKDEVAALLPAASTSPEGNASSFILTSNPRYDDHMPKSRKEVEVQGLPYPALQVRLPSTKTTNDFLVRVRRPLGVPTLWKDYLSGAWKVAHDVENTQTPIGERGAPDQFGEHSENVLSILNQYHKKDIDNDERAAWLTILTNYVYHFSIDKITSRELDVISSANFGHLCSAFPFRQGGQTNPDDMLQESLLSITQTTVLQEIISRAHDRRDALMGISPQFATEAASYFNACSDWQTSPINNTADARQFWYSPSGRLEFHRILSSLLYFIEPKKKQPTAAADAATILSATQRIDHDLQSFETLNQKLQLAISDLCRLRKHFPEVMKSHLYWISTMLRPQSTYKPSAGYKSTESNNRLKLQADIAQGSSTLWQHAASFSPPAPVAGTQPRTPDREAEAPQTPYTPFARLGISSDDSSSDSDDDELSRELLTSASVDKYDLALSQWLGLVCRFTESINILAETHRETINLDSSKIQRLIVEPLFLDREMTPIPQFLESFACRDGNPLSSEDRRSIAYFFEEIRKCPPPDKFPGTWHAETQALCLHALAKIPVDQIVDERETAESHHHHELELPSQEILNFFKELSHIVPVNKRCCPVCTYVMQYVENLDNQNFLFSGAHSDWAATTLPSWTPKRMFNAIYNAVMKELQIRFEQIVLVNNCARSGDSGGTRSVQSSSTDDKTQSPTQQHVKDRDSRKNPGLLQLNPATVLPATEQAAPTSPKRSAAERNEPESPSKRRHLD</sequence>
<evidence type="ECO:0000256" key="3">
    <source>
        <dbReference type="PROSITE-ProRule" id="PRU00023"/>
    </source>
</evidence>
<feature type="compositionally biased region" description="Basic and acidic residues" evidence="4">
    <location>
        <begin position="1347"/>
        <end position="1364"/>
    </location>
</feature>
<comment type="caution">
    <text evidence="5">The sequence shown here is derived from an EMBL/GenBank/DDBJ whole genome shotgun (WGS) entry which is preliminary data.</text>
</comment>
<accession>A0A9P6LI53</accession>
<dbReference type="PANTHER" id="PTHR24126:SF14">
    <property type="entry name" value="ANK_REP_REGION DOMAIN-CONTAINING PROTEIN"/>
    <property type="match status" value="1"/>
</dbReference>
<gene>
    <name evidence="5" type="ORF">CkaCkLH20_09405</name>
</gene>
<feature type="compositionally biased region" description="Acidic residues" evidence="4">
    <location>
        <begin position="1041"/>
        <end position="1050"/>
    </location>
</feature>
<keyword evidence="1" id="KW-0677">Repeat</keyword>
<dbReference type="SUPFAM" id="SSF48403">
    <property type="entry name" value="Ankyrin repeat"/>
    <property type="match status" value="1"/>
</dbReference>
<evidence type="ECO:0000256" key="1">
    <source>
        <dbReference type="ARBA" id="ARBA00022737"/>
    </source>
</evidence>
<keyword evidence="2 3" id="KW-0040">ANK repeat</keyword>
<feature type="region of interest" description="Disordered" evidence="4">
    <location>
        <begin position="1001"/>
        <end position="1050"/>
    </location>
</feature>
<reference evidence="5" key="2">
    <citation type="submission" date="2020-11" db="EMBL/GenBank/DDBJ databases">
        <title>Whole genome sequencing of Colletotrichum sp.</title>
        <authorList>
            <person name="Li H."/>
        </authorList>
    </citation>
    <scope>NUCLEOTIDE SEQUENCE</scope>
    <source>
        <strain evidence="5">CkLH20</strain>
    </source>
</reference>
<feature type="repeat" description="ANK" evidence="3">
    <location>
        <begin position="156"/>
        <end position="188"/>
    </location>
</feature>
<name>A0A9P6LI53_9PEZI</name>
<keyword evidence="6" id="KW-1185">Reference proteome</keyword>
<reference evidence="5" key="1">
    <citation type="submission" date="2020-03" db="EMBL/GenBank/DDBJ databases">
        <authorList>
            <person name="He L."/>
        </authorList>
    </citation>
    <scope>NUCLEOTIDE SEQUENCE</scope>
    <source>
        <strain evidence="5">CkLH20</strain>
    </source>
</reference>
<protein>
    <recommendedName>
        <fullName evidence="7">Ankyrin repeat protein</fullName>
    </recommendedName>
</protein>
<feature type="region of interest" description="Disordered" evidence="4">
    <location>
        <begin position="639"/>
        <end position="662"/>
    </location>
</feature>
<dbReference type="PROSITE" id="PS50088">
    <property type="entry name" value="ANK_REPEAT"/>
    <property type="match status" value="1"/>
</dbReference>
<evidence type="ECO:0008006" key="7">
    <source>
        <dbReference type="Google" id="ProtNLM"/>
    </source>
</evidence>
<dbReference type="Proteomes" id="UP000781932">
    <property type="component" value="Unassembled WGS sequence"/>
</dbReference>
<evidence type="ECO:0000256" key="4">
    <source>
        <dbReference type="SAM" id="MobiDB-lite"/>
    </source>
</evidence>
<dbReference type="RefSeq" id="XP_038742703.1">
    <property type="nucleotide sequence ID" value="XM_038892120.1"/>
</dbReference>
<dbReference type="Gene3D" id="1.25.40.20">
    <property type="entry name" value="Ankyrin repeat-containing domain"/>
    <property type="match status" value="2"/>
</dbReference>
<evidence type="ECO:0000313" key="6">
    <source>
        <dbReference type="Proteomes" id="UP000781932"/>
    </source>
</evidence>
<feature type="region of interest" description="Disordered" evidence="4">
    <location>
        <begin position="505"/>
        <end position="544"/>
    </location>
</feature>
<dbReference type="EMBL" id="JAATWM020000033">
    <property type="protein sequence ID" value="KAF9873242.1"/>
    <property type="molecule type" value="Genomic_DNA"/>
</dbReference>
<feature type="compositionally biased region" description="Low complexity" evidence="4">
    <location>
        <begin position="524"/>
        <end position="537"/>
    </location>
</feature>
<evidence type="ECO:0000313" key="5">
    <source>
        <dbReference type="EMBL" id="KAF9873242.1"/>
    </source>
</evidence>
<organism evidence="5 6">
    <name type="scientific">Colletotrichum karsti</name>
    <dbReference type="NCBI Taxonomy" id="1095194"/>
    <lineage>
        <taxon>Eukaryota</taxon>
        <taxon>Fungi</taxon>
        <taxon>Dikarya</taxon>
        <taxon>Ascomycota</taxon>
        <taxon>Pezizomycotina</taxon>
        <taxon>Sordariomycetes</taxon>
        <taxon>Hypocreomycetidae</taxon>
        <taxon>Glomerellales</taxon>
        <taxon>Glomerellaceae</taxon>
        <taxon>Colletotrichum</taxon>
        <taxon>Colletotrichum boninense species complex</taxon>
    </lineage>
</organism>
<dbReference type="Pfam" id="PF00023">
    <property type="entry name" value="Ank"/>
    <property type="match status" value="1"/>
</dbReference>
<dbReference type="InterPro" id="IPR002110">
    <property type="entry name" value="Ankyrin_rpt"/>
</dbReference>
<dbReference type="PANTHER" id="PTHR24126">
    <property type="entry name" value="ANKYRIN REPEAT, PH AND SEC7 DOMAIN CONTAINING PROTEIN SECG-RELATED"/>
    <property type="match status" value="1"/>
</dbReference>
<dbReference type="SMART" id="SM00248">
    <property type="entry name" value="ANK"/>
    <property type="match status" value="6"/>
</dbReference>
<dbReference type="OrthoDB" id="4817649at2759"/>
<proteinExistence type="predicted"/>
<feature type="compositionally biased region" description="Polar residues" evidence="4">
    <location>
        <begin position="1292"/>
        <end position="1311"/>
    </location>
</feature>
<dbReference type="GeneID" id="62165194"/>